<reference evidence="1" key="1">
    <citation type="submission" date="2023-10" db="EMBL/GenBank/DDBJ databases">
        <authorList>
            <person name="Rodriguez Cubillos JULIANA M."/>
            <person name="De Vega J."/>
        </authorList>
    </citation>
    <scope>NUCLEOTIDE SEQUENCE</scope>
</reference>
<dbReference type="Proteomes" id="UP001177021">
    <property type="component" value="Unassembled WGS sequence"/>
</dbReference>
<accession>A0ACB0JV83</accession>
<gene>
    <name evidence="1" type="ORF">MILVUS5_LOCUS16511</name>
</gene>
<keyword evidence="2" id="KW-1185">Reference proteome</keyword>
<evidence type="ECO:0000313" key="2">
    <source>
        <dbReference type="Proteomes" id="UP001177021"/>
    </source>
</evidence>
<sequence length="610" mass="68248">MASQMAILYRTRSLLTKSTNITTFKSISTFPFLNQEPELAEPVNPIPPNPSSLPPNPASGSPLYNENWRNPIPKPSSSNAVNPFGLFTRASLTDTYDSHALLNMFGDWMASQRWHDVKDLFEVWVRSLDKNGKPNKPDVNLFNHYLRANLMIGASAAELLDSLAQMEHFNVSPNTASFNLVLKAMHQAGETLAAEKLLERMLQSGNEALPDDESYDLVIGMLFSTAQIDAAFKYIDLTLKNGNVLSMNLFMNCVRSCVKQGRLDTLVAIIEKCRTTDQNKALCPSWNLCIFIAEVAIREDNSKLAYYALEFMARWIVKGELARPQVLLSVNEGLVVSALLTAGRTYNSELLGAAWAVLDRSLRKKKVPNPESYLGKIYALASLGKLQNAFGTLHDYECAYGDSNQEADDLFCPFTSLHPLVVACSKKGFETLDTVYFQLENLSRAERPYKSVAALNCVIVGCANIWDLDRAYQTFESIGSTFGLTPDIHSYNGLMYAFGKLKKTHEASKVFEHLVSLGVKPNAKSYSVLVDAHLINRDVKSALAVIDDMISAGFEPMRGTLKKVRRRCIRESDYESDQRLESLSRSFNYRLGSEARRNMLFNLDYSMEMA</sequence>
<evidence type="ECO:0000313" key="1">
    <source>
        <dbReference type="EMBL" id="CAJ2648113.1"/>
    </source>
</evidence>
<organism evidence="1 2">
    <name type="scientific">Trifolium pratense</name>
    <name type="common">Red clover</name>
    <dbReference type="NCBI Taxonomy" id="57577"/>
    <lineage>
        <taxon>Eukaryota</taxon>
        <taxon>Viridiplantae</taxon>
        <taxon>Streptophyta</taxon>
        <taxon>Embryophyta</taxon>
        <taxon>Tracheophyta</taxon>
        <taxon>Spermatophyta</taxon>
        <taxon>Magnoliopsida</taxon>
        <taxon>eudicotyledons</taxon>
        <taxon>Gunneridae</taxon>
        <taxon>Pentapetalae</taxon>
        <taxon>rosids</taxon>
        <taxon>fabids</taxon>
        <taxon>Fabales</taxon>
        <taxon>Fabaceae</taxon>
        <taxon>Papilionoideae</taxon>
        <taxon>50 kb inversion clade</taxon>
        <taxon>NPAAA clade</taxon>
        <taxon>Hologalegina</taxon>
        <taxon>IRL clade</taxon>
        <taxon>Trifolieae</taxon>
        <taxon>Trifolium</taxon>
    </lineage>
</organism>
<name>A0ACB0JV83_TRIPR</name>
<protein>
    <submittedName>
        <fullName evidence="1">Uncharacterized protein</fullName>
    </submittedName>
</protein>
<comment type="caution">
    <text evidence="1">The sequence shown here is derived from an EMBL/GenBank/DDBJ whole genome shotgun (WGS) entry which is preliminary data.</text>
</comment>
<dbReference type="EMBL" id="CASHSV030000109">
    <property type="protein sequence ID" value="CAJ2648113.1"/>
    <property type="molecule type" value="Genomic_DNA"/>
</dbReference>
<proteinExistence type="predicted"/>